<evidence type="ECO:0000313" key="3">
    <source>
        <dbReference type="Proteomes" id="UP000256877"/>
    </source>
</evidence>
<comment type="caution">
    <text evidence="2">The sequence shown here is derived from an EMBL/GenBank/DDBJ whole genome shotgun (WGS) entry which is preliminary data.</text>
</comment>
<dbReference type="SUPFAM" id="SSF52833">
    <property type="entry name" value="Thioredoxin-like"/>
    <property type="match status" value="1"/>
</dbReference>
<evidence type="ECO:0000313" key="1">
    <source>
        <dbReference type="EMBL" id="RFA96237.1"/>
    </source>
</evidence>
<dbReference type="AlphaFoldDB" id="A0A371R769"/>
<accession>A0A371R769</accession>
<name>A0A371R769_9CREN</name>
<dbReference type="Gene3D" id="3.40.30.10">
    <property type="entry name" value="Glutaredoxin"/>
    <property type="match status" value="1"/>
</dbReference>
<evidence type="ECO:0000313" key="4">
    <source>
        <dbReference type="Proteomes" id="UP000257123"/>
    </source>
</evidence>
<dbReference type="OrthoDB" id="27571at2157"/>
<evidence type="ECO:0000313" key="2">
    <source>
        <dbReference type="EMBL" id="RFB00384.1"/>
    </source>
</evidence>
<organism evidence="2 3">
    <name type="scientific">Pyrobaculum aerophilum</name>
    <dbReference type="NCBI Taxonomy" id="13773"/>
    <lineage>
        <taxon>Archaea</taxon>
        <taxon>Thermoproteota</taxon>
        <taxon>Thermoprotei</taxon>
        <taxon>Thermoproteales</taxon>
        <taxon>Thermoproteaceae</taxon>
        <taxon>Pyrobaculum</taxon>
    </lineage>
</organism>
<evidence type="ECO:0008006" key="5">
    <source>
        <dbReference type="Google" id="ProtNLM"/>
    </source>
</evidence>
<dbReference type="Proteomes" id="UP000256877">
    <property type="component" value="Unassembled WGS sequence"/>
</dbReference>
<dbReference type="Proteomes" id="UP000257123">
    <property type="component" value="Unassembled WGS sequence"/>
</dbReference>
<proteinExistence type="predicted"/>
<dbReference type="EMBL" id="NMUF01000001">
    <property type="protein sequence ID" value="RFB00384.1"/>
    <property type="molecule type" value="Genomic_DNA"/>
</dbReference>
<sequence length="416" mass="44869">MNKNVIIGAILAAAVVAVAVIALVTYKPPQSPQPTPPGAQSGGKLYVYLAQLTGGQSVQMLTYYIPTSDGVVYAQLSNNTITYFLLKNDGVINILSQSQGGSYQKLTYYNKLMEICVNSTTRAVIAGESITLSNSQCTPSTSPLPTAKNFDELVLLVQGLPGPTSPSQWKQSGVAQTPMGQATIYTNTTEVPIMPGLSATLDYEKQVLGDGTIYAFKARLSYGGQVVATLTYTLKNITAVPNDVRNIINELSKNVVATMGGGLDILKVAEKIGMKFDGNWPAAVVFFDLQCPYCAQLFKYNYTLFEGHKVVLVDLIVHPDATTAHQRLRCLYQQDPNKVIPTLRILYDRFLAGDPNYTSILPEKQCDIDANAGMQLATLLAGQNVGTPMVVVVYPNGTYTLTVGYDPASIARALRG</sequence>
<protein>
    <recommendedName>
        <fullName evidence="5">Thioredoxin-like fold domain-containing protein</fullName>
    </recommendedName>
</protein>
<reference evidence="3 4" key="1">
    <citation type="submission" date="2017-07" db="EMBL/GenBank/DDBJ databases">
        <title>Draft genome sequence of aerobic hyperthermophilic archaea, Pyrobaculum aerophilum YKB31 and YKB32.</title>
        <authorList>
            <person name="Mochizuki T."/>
            <person name="Berliner A.J."/>
            <person name="Yoshida-Takashima Y."/>
            <person name="Takaki Y."/>
            <person name="Nunoura T."/>
            <person name="Takai K."/>
        </authorList>
    </citation>
    <scope>NUCLEOTIDE SEQUENCE [LARGE SCALE GENOMIC DNA]</scope>
    <source>
        <strain evidence="1 4">YKB31</strain>
        <strain evidence="2 3">YKB32</strain>
    </source>
</reference>
<dbReference type="RefSeq" id="WP_116420967.1">
    <property type="nucleotide sequence ID" value="NZ_NMUE01000013.1"/>
</dbReference>
<dbReference type="InterPro" id="IPR036249">
    <property type="entry name" value="Thioredoxin-like_sf"/>
</dbReference>
<dbReference type="EMBL" id="NMUE01000013">
    <property type="protein sequence ID" value="RFA96237.1"/>
    <property type="molecule type" value="Genomic_DNA"/>
</dbReference>
<gene>
    <name evidence="1" type="ORF">CGL51_05375</name>
    <name evidence="2" type="ORF">CGL52_00555</name>
</gene>